<proteinExistence type="predicted"/>
<comment type="caution">
    <text evidence="1">The sequence shown here is derived from an EMBL/GenBank/DDBJ whole genome shotgun (WGS) entry which is preliminary data.</text>
</comment>
<reference evidence="2" key="2">
    <citation type="submission" date="2020-08" db="EMBL/GenBank/DDBJ databases">
        <title>The Agave Microbiome: Exploring the role of microbial communities in plant adaptations to desert environments.</title>
        <authorList>
            <person name="Partida-Martinez L.P."/>
        </authorList>
    </citation>
    <scope>NUCLEOTIDE SEQUENCE [LARGE SCALE GENOMIC DNA]</scope>
    <source>
        <strain evidence="2">AT2.8</strain>
    </source>
</reference>
<gene>
    <name evidence="1" type="ORF">F4694_003264</name>
</gene>
<name>A0A852TH49_9BACI</name>
<reference evidence="2" key="1">
    <citation type="submission" date="2020-07" db="EMBL/GenBank/DDBJ databases">
        <authorList>
            <person name="Partida-Martinez L."/>
            <person name="Huntemann M."/>
            <person name="Clum A."/>
            <person name="Wang J."/>
            <person name="Palaniappan K."/>
            <person name="Ritter S."/>
            <person name="Chen I.-M."/>
            <person name="Stamatis D."/>
            <person name="Reddy T."/>
            <person name="O'Malley R."/>
            <person name="Daum C."/>
            <person name="Shapiro N."/>
            <person name="Ivanova N."/>
            <person name="Kyrpides N."/>
            <person name="Woyke T."/>
        </authorList>
    </citation>
    <scope>NUCLEOTIDE SEQUENCE [LARGE SCALE GENOMIC DNA]</scope>
    <source>
        <strain evidence="2">AT2.8</strain>
    </source>
</reference>
<protein>
    <submittedName>
        <fullName evidence="1">Uncharacterized protein</fullName>
    </submittedName>
</protein>
<sequence length="34" mass="3970">MSTFCPELWPEEPTPDNLENCRECGLYQHGSRMV</sequence>
<dbReference type="AlphaFoldDB" id="A0A852TH49"/>
<dbReference type="EMBL" id="JACCBX010000006">
    <property type="protein sequence ID" value="NYE06484.1"/>
    <property type="molecule type" value="Genomic_DNA"/>
</dbReference>
<evidence type="ECO:0000313" key="1">
    <source>
        <dbReference type="EMBL" id="NYE06484.1"/>
    </source>
</evidence>
<organism evidence="1 2">
    <name type="scientific">Neobacillus niacini</name>
    <dbReference type="NCBI Taxonomy" id="86668"/>
    <lineage>
        <taxon>Bacteria</taxon>
        <taxon>Bacillati</taxon>
        <taxon>Bacillota</taxon>
        <taxon>Bacilli</taxon>
        <taxon>Bacillales</taxon>
        <taxon>Bacillaceae</taxon>
        <taxon>Neobacillus</taxon>
    </lineage>
</organism>
<accession>A0A852TH49</accession>
<evidence type="ECO:0000313" key="2">
    <source>
        <dbReference type="Proteomes" id="UP000548423"/>
    </source>
</evidence>
<dbReference type="Proteomes" id="UP000548423">
    <property type="component" value="Unassembled WGS sequence"/>
</dbReference>